<name>A0ACD2U2L4_9PSED</name>
<comment type="caution">
    <text evidence="1">The sequence shown here is derived from an EMBL/GenBank/DDBJ whole genome shotgun (WGS) entry which is preliminary data.</text>
</comment>
<evidence type="ECO:0000313" key="2">
    <source>
        <dbReference type="Proteomes" id="UP001158048"/>
    </source>
</evidence>
<dbReference type="EMBL" id="FXUY01000001">
    <property type="protein sequence ID" value="SMQ23765.1"/>
    <property type="molecule type" value="Genomic_DNA"/>
</dbReference>
<sequence length="47" mass="5151">MIEAGPTINKAIDRHHASADWMFIEPVQGAKSACDLIFDSFNGIFGQ</sequence>
<evidence type="ECO:0000313" key="1">
    <source>
        <dbReference type="EMBL" id="SMQ23765.1"/>
    </source>
</evidence>
<protein>
    <submittedName>
        <fullName evidence="1">Uncharacterized protein</fullName>
    </submittedName>
</protein>
<dbReference type="Proteomes" id="UP001158048">
    <property type="component" value="Unassembled WGS sequence"/>
</dbReference>
<keyword evidence="2" id="KW-1185">Reference proteome</keyword>
<accession>A0ACD2U2L4</accession>
<reference evidence="1" key="1">
    <citation type="submission" date="2017-05" db="EMBL/GenBank/DDBJ databases">
        <authorList>
            <person name="Varghese N."/>
            <person name="Submissions S."/>
        </authorList>
    </citation>
    <scope>NUCLEOTIDE SEQUENCE</scope>
    <source>
        <strain evidence="1">LMG 28168</strain>
    </source>
</reference>
<organism evidence="1 2">
    <name type="scientific">Pseudomonas helmanticensis</name>
    <dbReference type="NCBI Taxonomy" id="1471381"/>
    <lineage>
        <taxon>Bacteria</taxon>
        <taxon>Pseudomonadati</taxon>
        <taxon>Pseudomonadota</taxon>
        <taxon>Gammaproteobacteria</taxon>
        <taxon>Pseudomonadales</taxon>
        <taxon>Pseudomonadaceae</taxon>
        <taxon>Pseudomonas</taxon>
    </lineage>
</organism>
<gene>
    <name evidence="1" type="ORF">SAMN04488483_1184</name>
</gene>
<proteinExistence type="predicted"/>